<dbReference type="GO" id="GO:0005524">
    <property type="term" value="F:ATP binding"/>
    <property type="evidence" value="ECO:0007669"/>
    <property type="project" value="UniProtKB-UniRule"/>
</dbReference>
<organism evidence="3 4">
    <name type="scientific">Exaiptasia diaphana</name>
    <name type="common">Tropical sea anemone</name>
    <name type="synonym">Aiptasia pulchella</name>
    <dbReference type="NCBI Taxonomy" id="2652724"/>
    <lineage>
        <taxon>Eukaryota</taxon>
        <taxon>Metazoa</taxon>
        <taxon>Cnidaria</taxon>
        <taxon>Anthozoa</taxon>
        <taxon>Hexacorallia</taxon>
        <taxon>Actiniaria</taxon>
        <taxon>Aiptasiidae</taxon>
        <taxon>Exaiptasia</taxon>
    </lineage>
</organism>
<proteinExistence type="predicted"/>
<dbReference type="InterPro" id="IPR017441">
    <property type="entry name" value="Protein_kinase_ATP_BS"/>
</dbReference>
<evidence type="ECO:0000313" key="4">
    <source>
        <dbReference type="Proteomes" id="UP000887567"/>
    </source>
</evidence>
<dbReference type="Proteomes" id="UP000887567">
    <property type="component" value="Unplaced"/>
</dbReference>
<dbReference type="Gene3D" id="1.10.510.10">
    <property type="entry name" value="Transferase(Phosphotransferase) domain 1"/>
    <property type="match status" value="1"/>
</dbReference>
<dbReference type="RefSeq" id="XP_020911319.1">
    <property type="nucleotide sequence ID" value="XM_021055660.1"/>
</dbReference>
<keyword evidence="1" id="KW-0067">ATP-binding</keyword>
<dbReference type="SUPFAM" id="SSF56112">
    <property type="entry name" value="Protein kinase-like (PK-like)"/>
    <property type="match status" value="1"/>
</dbReference>
<evidence type="ECO:0000259" key="2">
    <source>
        <dbReference type="PROSITE" id="PS50011"/>
    </source>
</evidence>
<name>A0A913XXF8_EXADI</name>
<evidence type="ECO:0000313" key="3">
    <source>
        <dbReference type="EnsemblMetazoa" id="XP_020911319.1"/>
    </source>
</evidence>
<keyword evidence="4" id="KW-1185">Reference proteome</keyword>
<dbReference type="InterPro" id="IPR011009">
    <property type="entry name" value="Kinase-like_dom_sf"/>
</dbReference>
<dbReference type="EnsemblMetazoa" id="XM_021055660.1">
    <property type="protein sequence ID" value="XP_020911319.1"/>
    <property type="gene ID" value="LOC110249078"/>
</dbReference>
<dbReference type="Pfam" id="PF00069">
    <property type="entry name" value="Pkinase"/>
    <property type="match status" value="1"/>
</dbReference>
<dbReference type="InterPro" id="IPR000719">
    <property type="entry name" value="Prot_kinase_dom"/>
</dbReference>
<feature type="binding site" evidence="1">
    <location>
        <position position="70"/>
    </location>
    <ligand>
        <name>ATP</name>
        <dbReference type="ChEBI" id="CHEBI:30616"/>
    </ligand>
</feature>
<sequence length="238" mass="26881">MSAFKLPSIPKMPVSMTNQNSDEIEYNHLLGKEFPRFSWGDIEHGMSIGQGSFGAVSLCEHKGQKVVIKKLLSEDKSEKDIIVKEARLLHEIKSSFIVKLEGICLSPCALMLEYLRFDFRPFGGNESVNSLDKFLKYVDQSSLIDEISFSTKIAKDIADGVNYLHTRDIVHRDIKPANVPVSNQHYCNLKGRRQQQKYVEEPIIPYPPNSGRTEDGNNQHKAWYPSLPSTGAVLRSQA</sequence>
<feature type="domain" description="Protein kinase" evidence="2">
    <location>
        <begin position="42"/>
        <end position="238"/>
    </location>
</feature>
<dbReference type="PANTHER" id="PTHR44329">
    <property type="entry name" value="SERINE/THREONINE-PROTEIN KINASE TNNI3K-RELATED"/>
    <property type="match status" value="1"/>
</dbReference>
<dbReference type="KEGG" id="epa:110249078"/>
<dbReference type="OrthoDB" id="5985221at2759"/>
<dbReference type="AlphaFoldDB" id="A0A913XXF8"/>
<dbReference type="PANTHER" id="PTHR44329:SF6">
    <property type="entry name" value="RECEPTOR-INTERACTING SERINE_THREONINE-PROTEIN KINASE 1"/>
    <property type="match status" value="1"/>
</dbReference>
<accession>A0A913XXF8</accession>
<dbReference type="SMART" id="SM00220">
    <property type="entry name" value="S_TKc"/>
    <property type="match status" value="1"/>
</dbReference>
<dbReference type="Gene3D" id="3.30.200.20">
    <property type="entry name" value="Phosphorylase Kinase, domain 1"/>
    <property type="match status" value="1"/>
</dbReference>
<evidence type="ECO:0000256" key="1">
    <source>
        <dbReference type="PROSITE-ProRule" id="PRU10141"/>
    </source>
</evidence>
<dbReference type="PROSITE" id="PS00107">
    <property type="entry name" value="PROTEIN_KINASE_ATP"/>
    <property type="match status" value="1"/>
</dbReference>
<dbReference type="PROSITE" id="PS50011">
    <property type="entry name" value="PROTEIN_KINASE_DOM"/>
    <property type="match status" value="1"/>
</dbReference>
<keyword evidence="1" id="KW-0547">Nucleotide-binding</keyword>
<protein>
    <recommendedName>
        <fullName evidence="2">Protein kinase domain-containing protein</fullName>
    </recommendedName>
</protein>
<dbReference type="InterPro" id="IPR051681">
    <property type="entry name" value="Ser/Thr_Kinases-Pseudokinases"/>
</dbReference>
<reference evidence="3" key="1">
    <citation type="submission" date="2022-11" db="UniProtKB">
        <authorList>
            <consortium name="EnsemblMetazoa"/>
        </authorList>
    </citation>
    <scope>IDENTIFICATION</scope>
</reference>
<dbReference type="GeneID" id="110249078"/>
<dbReference type="GO" id="GO:0004706">
    <property type="term" value="F:JUN kinase kinase kinase activity"/>
    <property type="evidence" value="ECO:0007669"/>
    <property type="project" value="TreeGrafter"/>
</dbReference>